<feature type="compositionally biased region" description="Polar residues" evidence="2">
    <location>
        <begin position="59"/>
        <end position="69"/>
    </location>
</feature>
<dbReference type="OrthoDB" id="2525164at2759"/>
<keyword evidence="5" id="KW-1185">Reference proteome</keyword>
<feature type="signal peptide" evidence="3">
    <location>
        <begin position="1"/>
        <end position="17"/>
    </location>
</feature>
<dbReference type="Proteomes" id="UP000230750">
    <property type="component" value="Unassembled WGS sequence"/>
</dbReference>
<proteinExistence type="predicted"/>
<accession>A0A2G8LJY7</accession>
<feature type="region of interest" description="Disordered" evidence="2">
    <location>
        <begin position="59"/>
        <end position="85"/>
    </location>
</feature>
<name>A0A2G8LJY7_STIJA</name>
<dbReference type="InterPro" id="IPR014756">
    <property type="entry name" value="Ig_E-set"/>
</dbReference>
<comment type="caution">
    <text evidence="4">The sequence shown here is derived from an EMBL/GenBank/DDBJ whole genome shotgun (WGS) entry which is preliminary data.</text>
</comment>
<evidence type="ECO:0000313" key="4">
    <source>
        <dbReference type="EMBL" id="PIK60569.1"/>
    </source>
</evidence>
<dbReference type="Gene3D" id="2.60.40.10">
    <property type="entry name" value="Immunoglobulins"/>
    <property type="match status" value="1"/>
</dbReference>
<sequence length="630" mass="70994">MFIFLAVVMLLMNYYLAWNEACDTTGVLLCNVERQKGVHMPDYASYQTDQLEKALHNFSGRNHSNTENGLSARHNSHHPPSTTRNDSYLLQSKCLSVPNTGPITKTVHITKETNSTSNCIVFGDGLLGATVGEPAHITIKPRSFNKKELYDTIFFSVLAVGNNHIFHAFPSRINLTSLKIKFTYIPTIPGQYDLFVEEISRHLQKQLPGSPFKLVVNGPAINKEERKKIADHLPSCQTLPQTDLSWLEGNWVTRDLAGEKRGTLRSGWVLQPNRCSIDIFTKDDLRQATASPSLKTIFVLGRSTERGVFLSLVDILLTIDEKREIKSSILWKCWGLMEIRLGNLRFVYQDFRIEDAPMENINDSDHVQVTCHNEKNVGSSKDLFSDAIGFFKETLFTDRFRPDVILLIVTNSLHLTYLTKTIPASWDGIIYTMNGFKCHDGSLYTYDGRQADIRVAEKILTFDKRFRALDGFALATPLRHATQSSPKIMKAFHWHRPCKEQDGEIQVCGDATEMVAQILLGKAIAPNGKDAWLSSLENCGPKQNNLKRNIEVCHDCPKQLIPWHIKKVPNPICYNSTVLLQTDDTDIQAWGGSLCPNDCMKTAPVGQEDVKSGRVDVRICTVLTIEEPNN</sequence>
<feature type="chain" id="PRO_5013809064" evidence="3">
    <location>
        <begin position="18"/>
        <end position="630"/>
    </location>
</feature>
<evidence type="ECO:0000313" key="5">
    <source>
        <dbReference type="Proteomes" id="UP000230750"/>
    </source>
</evidence>
<dbReference type="PROSITE" id="PS50194">
    <property type="entry name" value="FILAMIN_REPEAT"/>
    <property type="match status" value="1"/>
</dbReference>
<feature type="repeat" description="Filamin" evidence="1">
    <location>
        <begin position="111"/>
        <end position="216"/>
    </location>
</feature>
<dbReference type="EMBL" id="MRZV01000053">
    <property type="protein sequence ID" value="PIK60569.1"/>
    <property type="molecule type" value="Genomic_DNA"/>
</dbReference>
<protein>
    <submittedName>
        <fullName evidence="4">Uncharacterized protein</fullName>
    </submittedName>
</protein>
<dbReference type="AlphaFoldDB" id="A0A2G8LJY7"/>
<dbReference type="SUPFAM" id="SSF81296">
    <property type="entry name" value="E set domains"/>
    <property type="match status" value="1"/>
</dbReference>
<keyword evidence="3" id="KW-0732">Signal</keyword>
<dbReference type="InterPro" id="IPR017868">
    <property type="entry name" value="Filamin/ABP280_repeat-like"/>
</dbReference>
<evidence type="ECO:0000256" key="2">
    <source>
        <dbReference type="SAM" id="MobiDB-lite"/>
    </source>
</evidence>
<organism evidence="4 5">
    <name type="scientific">Stichopus japonicus</name>
    <name type="common">Sea cucumber</name>
    <dbReference type="NCBI Taxonomy" id="307972"/>
    <lineage>
        <taxon>Eukaryota</taxon>
        <taxon>Metazoa</taxon>
        <taxon>Echinodermata</taxon>
        <taxon>Eleutherozoa</taxon>
        <taxon>Echinozoa</taxon>
        <taxon>Holothuroidea</taxon>
        <taxon>Aspidochirotacea</taxon>
        <taxon>Aspidochirotida</taxon>
        <taxon>Stichopodidae</taxon>
        <taxon>Apostichopus</taxon>
    </lineage>
</organism>
<dbReference type="InterPro" id="IPR013783">
    <property type="entry name" value="Ig-like_fold"/>
</dbReference>
<reference evidence="4 5" key="1">
    <citation type="journal article" date="2017" name="PLoS Biol.">
        <title>The sea cucumber genome provides insights into morphological evolution and visceral regeneration.</title>
        <authorList>
            <person name="Zhang X."/>
            <person name="Sun L."/>
            <person name="Yuan J."/>
            <person name="Sun Y."/>
            <person name="Gao Y."/>
            <person name="Zhang L."/>
            <person name="Li S."/>
            <person name="Dai H."/>
            <person name="Hamel J.F."/>
            <person name="Liu C."/>
            <person name="Yu Y."/>
            <person name="Liu S."/>
            <person name="Lin W."/>
            <person name="Guo K."/>
            <person name="Jin S."/>
            <person name="Xu P."/>
            <person name="Storey K.B."/>
            <person name="Huan P."/>
            <person name="Zhang T."/>
            <person name="Zhou Y."/>
            <person name="Zhang J."/>
            <person name="Lin C."/>
            <person name="Li X."/>
            <person name="Xing L."/>
            <person name="Huo D."/>
            <person name="Sun M."/>
            <person name="Wang L."/>
            <person name="Mercier A."/>
            <person name="Li F."/>
            <person name="Yang H."/>
            <person name="Xiang J."/>
        </authorList>
    </citation>
    <scope>NUCLEOTIDE SEQUENCE [LARGE SCALE GENOMIC DNA]</scope>
    <source>
        <strain evidence="4">Shaxun</strain>
        <tissue evidence="4">Muscle</tissue>
    </source>
</reference>
<evidence type="ECO:0000256" key="1">
    <source>
        <dbReference type="PROSITE-ProRule" id="PRU00087"/>
    </source>
</evidence>
<gene>
    <name evidence="4" type="ORF">BSL78_02505</name>
</gene>
<evidence type="ECO:0000256" key="3">
    <source>
        <dbReference type="SAM" id="SignalP"/>
    </source>
</evidence>